<feature type="region of interest" description="Disordered" evidence="1">
    <location>
        <begin position="83"/>
        <end position="103"/>
    </location>
</feature>
<evidence type="ECO:0000313" key="2">
    <source>
        <dbReference type="EMBL" id="ORA70329.1"/>
    </source>
</evidence>
<feature type="compositionally biased region" description="Basic residues" evidence="1">
    <location>
        <begin position="93"/>
        <end position="103"/>
    </location>
</feature>
<reference evidence="2 3" key="1">
    <citation type="submission" date="2017-02" db="EMBL/GenBank/DDBJ databases">
        <title>The new phylogeny of genus Mycobacterium.</title>
        <authorList>
            <person name="Tortoli E."/>
            <person name="Trovato A."/>
            <person name="Cirillo D.M."/>
        </authorList>
    </citation>
    <scope>NUCLEOTIDE SEQUENCE [LARGE SCALE GENOMIC DNA]</scope>
    <source>
        <strain evidence="2 3">DSM 44471</strain>
    </source>
</reference>
<dbReference type="Pfam" id="PF05973">
    <property type="entry name" value="Gp49"/>
    <property type="match status" value="1"/>
</dbReference>
<gene>
    <name evidence="2" type="ORF">BST25_19490</name>
</gene>
<evidence type="ECO:0000313" key="3">
    <source>
        <dbReference type="Proteomes" id="UP000192566"/>
    </source>
</evidence>
<dbReference type="InterPro" id="IPR009241">
    <property type="entry name" value="HigB-like"/>
</dbReference>
<organism evidence="2 3">
    <name type="scientific">Mycobacterium heidelbergense</name>
    <dbReference type="NCBI Taxonomy" id="53376"/>
    <lineage>
        <taxon>Bacteria</taxon>
        <taxon>Bacillati</taxon>
        <taxon>Actinomycetota</taxon>
        <taxon>Actinomycetes</taxon>
        <taxon>Mycobacteriales</taxon>
        <taxon>Mycobacteriaceae</taxon>
        <taxon>Mycobacterium</taxon>
        <taxon>Mycobacterium simiae complex</taxon>
    </lineage>
</organism>
<dbReference type="Proteomes" id="UP000192566">
    <property type="component" value="Unassembled WGS sequence"/>
</dbReference>
<proteinExistence type="predicted"/>
<sequence>MNGLAPHAATSVSFGLRRSFDLGHELLRVQLGLMPNNYKPMPDIGAGTYEIRVSDPDGIARLMYVAKFRETVYVLHVFEKKTQRTPQKDIEKAKRRYKEAKGG</sequence>
<name>A0A1X0DDQ6_MYCHE</name>
<accession>A0A1X0DDQ6</accession>
<protein>
    <recommendedName>
        <fullName evidence="4">Addiction module toxin RelE</fullName>
    </recommendedName>
</protein>
<feature type="compositionally biased region" description="Basic and acidic residues" evidence="1">
    <location>
        <begin position="83"/>
        <end position="92"/>
    </location>
</feature>
<comment type="caution">
    <text evidence="2">The sequence shown here is derived from an EMBL/GenBank/DDBJ whole genome shotgun (WGS) entry which is preliminary data.</text>
</comment>
<evidence type="ECO:0000256" key="1">
    <source>
        <dbReference type="SAM" id="MobiDB-lite"/>
    </source>
</evidence>
<dbReference type="STRING" id="53376.BST25_19490"/>
<dbReference type="AlphaFoldDB" id="A0A1X0DDQ6"/>
<evidence type="ECO:0008006" key="4">
    <source>
        <dbReference type="Google" id="ProtNLM"/>
    </source>
</evidence>
<dbReference type="EMBL" id="MVHR01000036">
    <property type="protein sequence ID" value="ORA70329.1"/>
    <property type="molecule type" value="Genomic_DNA"/>
</dbReference>
<keyword evidence="3" id="KW-1185">Reference proteome</keyword>